<reference evidence="1 2" key="1">
    <citation type="submission" date="2018-05" db="EMBL/GenBank/DDBJ databases">
        <title>Candidatus Cardinium hertigii Genome Assembly.</title>
        <authorList>
            <person name="Showmaker K.C."/>
            <person name="Walden K.O."/>
            <person name="Fields C.J."/>
            <person name="Lambert K.N."/>
            <person name="Hudson M.E."/>
        </authorList>
    </citation>
    <scope>NUCLEOTIDE SEQUENCE [LARGE SCALE GENOMIC DNA]</scope>
    <source>
        <strain evidence="2">cHgTN10</strain>
    </source>
</reference>
<evidence type="ECO:0000313" key="1">
    <source>
        <dbReference type="EMBL" id="AWN81357.1"/>
    </source>
</evidence>
<protein>
    <recommendedName>
        <fullName evidence="3">N-acetyltransferase domain-containing protein</fullName>
    </recommendedName>
</protein>
<keyword evidence="2" id="KW-1185">Reference proteome</keyword>
<accession>A0A2Z3L6L8</accession>
<evidence type="ECO:0000313" key="2">
    <source>
        <dbReference type="Proteomes" id="UP000245872"/>
    </source>
</evidence>
<evidence type="ECO:0008006" key="3">
    <source>
        <dbReference type="Google" id="ProtNLM"/>
    </source>
</evidence>
<proteinExistence type="predicted"/>
<dbReference type="KEGG" id="cher:DK880_00014"/>
<gene>
    <name evidence="1" type="ORF">DK880_00014</name>
</gene>
<sequence length="37" mass="4481">MRLLGAQKFYEKLGYMVDFERHGYTNQSSCMYLMKKL</sequence>
<dbReference type="Proteomes" id="UP000245872">
    <property type="component" value="Chromosome"/>
</dbReference>
<name>A0A2Z3L6L8_9BACT</name>
<dbReference type="AlphaFoldDB" id="A0A2Z3L6L8"/>
<organism evidence="1 2">
    <name type="scientific">Candidatus Cardinium hertigii</name>
    <dbReference type="NCBI Taxonomy" id="247481"/>
    <lineage>
        <taxon>Bacteria</taxon>
        <taxon>Pseudomonadati</taxon>
        <taxon>Bacteroidota</taxon>
        <taxon>Cytophagia</taxon>
        <taxon>Cytophagales</taxon>
        <taxon>Amoebophilaceae</taxon>
        <taxon>Candidatus Cardinium</taxon>
    </lineage>
</organism>
<dbReference type="EMBL" id="CP029619">
    <property type="protein sequence ID" value="AWN81357.1"/>
    <property type="molecule type" value="Genomic_DNA"/>
</dbReference>